<dbReference type="InterPro" id="IPR031316">
    <property type="entry name" value="FlgM_C"/>
</dbReference>
<dbReference type="InterPro" id="IPR007412">
    <property type="entry name" value="FlgM"/>
</dbReference>
<accession>A0A5B8LK20</accession>
<keyword evidence="10" id="KW-0969">Cilium</keyword>
<keyword evidence="10" id="KW-0966">Cell projection</keyword>
<dbReference type="EMBL" id="CP042306">
    <property type="protein sequence ID" value="QDZ08597.1"/>
    <property type="molecule type" value="Genomic_DNA"/>
</dbReference>
<evidence type="ECO:0000313" key="11">
    <source>
        <dbReference type="Proteomes" id="UP000315673"/>
    </source>
</evidence>
<dbReference type="SUPFAM" id="SSF101498">
    <property type="entry name" value="Anti-sigma factor FlgM"/>
    <property type="match status" value="1"/>
</dbReference>
<dbReference type="Pfam" id="PF04316">
    <property type="entry name" value="FlgM"/>
    <property type="match status" value="1"/>
</dbReference>
<dbReference type="OrthoDB" id="7392062at2"/>
<comment type="similarity">
    <text evidence="1">Belongs to the FlgM family.</text>
</comment>
<dbReference type="GO" id="GO:0045892">
    <property type="term" value="P:negative regulation of DNA-templated transcription"/>
    <property type="evidence" value="ECO:0007669"/>
    <property type="project" value="InterPro"/>
</dbReference>
<keyword evidence="11" id="KW-1185">Reference proteome</keyword>
<evidence type="ECO:0000256" key="2">
    <source>
        <dbReference type="ARBA" id="ARBA00017823"/>
    </source>
</evidence>
<evidence type="ECO:0000259" key="9">
    <source>
        <dbReference type="Pfam" id="PF04316"/>
    </source>
</evidence>
<gene>
    <name evidence="10" type="primary">flgM</name>
    <name evidence="10" type="ORF">FPZ24_14905</name>
</gene>
<dbReference type="Proteomes" id="UP000315673">
    <property type="component" value="Chromosome"/>
</dbReference>
<dbReference type="GO" id="GO:0044781">
    <property type="term" value="P:bacterial-type flagellum organization"/>
    <property type="evidence" value="ECO:0007669"/>
    <property type="project" value="UniProtKB-KW"/>
</dbReference>
<keyword evidence="6" id="KW-0804">Transcription</keyword>
<evidence type="ECO:0000256" key="1">
    <source>
        <dbReference type="ARBA" id="ARBA00005322"/>
    </source>
</evidence>
<evidence type="ECO:0000256" key="3">
    <source>
        <dbReference type="ARBA" id="ARBA00022491"/>
    </source>
</evidence>
<sequence length="97" mass="10270">MVDPIGPKGSTPNDLRVAPVTPVAVAPKVAPVVVADEPQLSPATQLASQLATQPPVDTERVSRIKQAIANGTFPILPATIADRMLALRYDWMSDDKA</sequence>
<dbReference type="AlphaFoldDB" id="A0A5B8LK20"/>
<protein>
    <recommendedName>
        <fullName evidence="2">Negative regulator of flagellin synthesis</fullName>
    </recommendedName>
    <alternativeName>
        <fullName evidence="8">Anti-sigma-28 factor</fullName>
    </alternativeName>
</protein>
<keyword evidence="3" id="KW-0678">Repressor</keyword>
<organism evidence="10 11">
    <name type="scientific">Sphingomonas panacisoli</name>
    <dbReference type="NCBI Taxonomy" id="1813879"/>
    <lineage>
        <taxon>Bacteria</taxon>
        <taxon>Pseudomonadati</taxon>
        <taxon>Pseudomonadota</taxon>
        <taxon>Alphaproteobacteria</taxon>
        <taxon>Sphingomonadales</taxon>
        <taxon>Sphingomonadaceae</taxon>
        <taxon>Sphingomonas</taxon>
    </lineage>
</organism>
<evidence type="ECO:0000256" key="6">
    <source>
        <dbReference type="ARBA" id="ARBA00023163"/>
    </source>
</evidence>
<evidence type="ECO:0000256" key="4">
    <source>
        <dbReference type="ARBA" id="ARBA00022795"/>
    </source>
</evidence>
<keyword evidence="5" id="KW-0805">Transcription regulation</keyword>
<dbReference type="RefSeq" id="WP_146573284.1">
    <property type="nucleotide sequence ID" value="NZ_CP042306.1"/>
</dbReference>
<evidence type="ECO:0000256" key="5">
    <source>
        <dbReference type="ARBA" id="ARBA00023015"/>
    </source>
</evidence>
<evidence type="ECO:0000256" key="7">
    <source>
        <dbReference type="ARBA" id="ARBA00024739"/>
    </source>
</evidence>
<comment type="function">
    <text evidence="7">Responsible for the coupling of flagellin expression to flagellar assembly by preventing expression of the flagellin genes when a component of the middle class of proteins is defective. It negatively regulates flagellar genes by inhibiting the activity of FliA by directly binding to FliA.</text>
</comment>
<dbReference type="InterPro" id="IPR035890">
    <property type="entry name" value="Anti-sigma-28_factor_FlgM_sf"/>
</dbReference>
<name>A0A5B8LK20_9SPHN</name>
<dbReference type="KEGG" id="spai:FPZ24_14905"/>
<evidence type="ECO:0000256" key="8">
    <source>
        <dbReference type="ARBA" id="ARBA00030117"/>
    </source>
</evidence>
<evidence type="ECO:0000313" key="10">
    <source>
        <dbReference type="EMBL" id="QDZ08597.1"/>
    </source>
</evidence>
<reference evidence="10 11" key="1">
    <citation type="submission" date="2019-07" db="EMBL/GenBank/DDBJ databases">
        <title>Full genome sequence of Sphingomonas sp. 4R-6-7(HKS19).</title>
        <authorList>
            <person name="Im W.-T."/>
        </authorList>
    </citation>
    <scope>NUCLEOTIDE SEQUENCE [LARGE SCALE GENOMIC DNA]</scope>
    <source>
        <strain evidence="10 11">HKS19</strain>
    </source>
</reference>
<keyword evidence="10" id="KW-0282">Flagellum</keyword>
<feature type="domain" description="Anti-sigma-28 factor FlgM C-terminal" evidence="9">
    <location>
        <begin position="40"/>
        <end position="85"/>
    </location>
</feature>
<keyword evidence="4" id="KW-1005">Bacterial flagellum biogenesis</keyword>
<proteinExistence type="inferred from homology"/>
<dbReference type="NCBIfam" id="TIGR03824">
    <property type="entry name" value="FlgM_jcvi"/>
    <property type="match status" value="1"/>
</dbReference>